<dbReference type="Proteomes" id="UP000261340">
    <property type="component" value="Unplaced"/>
</dbReference>
<dbReference type="FunFam" id="2.60.40.10:FF:000003">
    <property type="entry name" value="Titin isoform E"/>
    <property type="match status" value="4"/>
</dbReference>
<dbReference type="InterPro" id="IPR003599">
    <property type="entry name" value="Ig_sub"/>
</dbReference>
<dbReference type="Pfam" id="PF07679">
    <property type="entry name" value="I-set"/>
    <property type="match status" value="4"/>
</dbReference>
<feature type="transmembrane region" description="Helical" evidence="3">
    <location>
        <begin position="1322"/>
        <end position="1342"/>
    </location>
</feature>
<organism evidence="6 7">
    <name type="scientific">Amphilophus citrinellus</name>
    <name type="common">Midas cichlid</name>
    <name type="synonym">Cichlasoma citrinellum</name>
    <dbReference type="NCBI Taxonomy" id="61819"/>
    <lineage>
        <taxon>Eukaryota</taxon>
        <taxon>Metazoa</taxon>
        <taxon>Chordata</taxon>
        <taxon>Craniata</taxon>
        <taxon>Vertebrata</taxon>
        <taxon>Euteleostomi</taxon>
        <taxon>Actinopterygii</taxon>
        <taxon>Neopterygii</taxon>
        <taxon>Teleostei</taxon>
        <taxon>Neoteleostei</taxon>
        <taxon>Acanthomorphata</taxon>
        <taxon>Ovalentaria</taxon>
        <taxon>Cichlomorphae</taxon>
        <taxon>Cichliformes</taxon>
        <taxon>Cichlidae</taxon>
        <taxon>New World cichlids</taxon>
        <taxon>Cichlasomatinae</taxon>
        <taxon>Heroini</taxon>
        <taxon>Amphilophus</taxon>
    </lineage>
</organism>
<dbReference type="STRING" id="61819.ENSACIP00000001179"/>
<feature type="domain" description="Fibronectin type-III" evidence="5">
    <location>
        <begin position="865"/>
        <end position="959"/>
    </location>
</feature>
<dbReference type="PROSITE" id="PS50835">
    <property type="entry name" value="IG_LIKE"/>
    <property type="match status" value="2"/>
</dbReference>
<dbReference type="InterPro" id="IPR013098">
    <property type="entry name" value="Ig_I-set"/>
</dbReference>
<feature type="domain" description="Fibronectin type-III" evidence="5">
    <location>
        <begin position="97"/>
        <end position="190"/>
    </location>
</feature>
<keyword evidence="3" id="KW-0472">Membrane</keyword>
<dbReference type="InterPro" id="IPR003598">
    <property type="entry name" value="Ig_sub2"/>
</dbReference>
<dbReference type="InterPro" id="IPR007110">
    <property type="entry name" value="Ig-like_dom"/>
</dbReference>
<feature type="domain" description="Fibronectin type-III" evidence="5">
    <location>
        <begin position="196"/>
        <end position="291"/>
    </location>
</feature>
<dbReference type="InterPro" id="IPR003961">
    <property type="entry name" value="FN3_dom"/>
</dbReference>
<dbReference type="FunFam" id="2.60.40.10:FF:000034">
    <property type="entry name" value="Titin isoform A"/>
    <property type="match status" value="2"/>
</dbReference>
<dbReference type="SMART" id="SM00408">
    <property type="entry name" value="IGc2"/>
    <property type="match status" value="3"/>
</dbReference>
<dbReference type="FunFam" id="2.60.40.10:FF:000112">
    <property type="entry name" value="Titin a"/>
    <property type="match status" value="1"/>
</dbReference>
<feature type="domain" description="Ig-like" evidence="4">
    <location>
        <begin position="1062"/>
        <end position="1149"/>
    </location>
</feature>
<protein>
    <recommendedName>
        <fullName evidence="8">Titin</fullName>
    </recommendedName>
</protein>
<dbReference type="PRINTS" id="PR00014">
    <property type="entry name" value="FNTYPEIII"/>
</dbReference>
<keyword evidence="3" id="KW-1133">Transmembrane helix</keyword>
<keyword evidence="7" id="KW-1185">Reference proteome</keyword>
<dbReference type="Ensembl" id="ENSACIT00000001231.1">
    <property type="protein sequence ID" value="ENSACIP00000001179.1"/>
    <property type="gene ID" value="ENSACIG00000000872.1"/>
</dbReference>
<dbReference type="InterPro" id="IPR036179">
    <property type="entry name" value="Ig-like_dom_sf"/>
</dbReference>
<evidence type="ECO:0000259" key="4">
    <source>
        <dbReference type="PROSITE" id="PS50835"/>
    </source>
</evidence>
<dbReference type="SMART" id="SM00409">
    <property type="entry name" value="IG"/>
    <property type="match status" value="3"/>
</dbReference>
<dbReference type="GeneTree" id="ENSGT01150000286978"/>
<dbReference type="SUPFAM" id="SSF48726">
    <property type="entry name" value="Immunoglobulin"/>
    <property type="match status" value="5"/>
</dbReference>
<dbReference type="CDD" id="cd00063">
    <property type="entry name" value="FN3"/>
    <property type="match status" value="9"/>
</dbReference>
<feature type="domain" description="Ig-like" evidence="4">
    <location>
        <begin position="388"/>
        <end position="486"/>
    </location>
</feature>
<accession>A0A3Q0QPT3</accession>
<dbReference type="GO" id="GO:0048738">
    <property type="term" value="P:cardiac muscle tissue development"/>
    <property type="evidence" value="ECO:0007669"/>
    <property type="project" value="TreeGrafter"/>
</dbReference>
<dbReference type="FunFam" id="2.60.40.10:FF:000002">
    <property type="entry name" value="Titin a"/>
    <property type="match status" value="2"/>
</dbReference>
<dbReference type="CDD" id="cd05748">
    <property type="entry name" value="Ig_Titin_like"/>
    <property type="match status" value="1"/>
</dbReference>
<dbReference type="Pfam" id="PF00041">
    <property type="entry name" value="fn3"/>
    <property type="match status" value="9"/>
</dbReference>
<dbReference type="InterPro" id="IPR036116">
    <property type="entry name" value="FN3_sf"/>
</dbReference>
<dbReference type="InterPro" id="IPR013783">
    <property type="entry name" value="Ig-like_fold"/>
</dbReference>
<dbReference type="GO" id="GO:0045214">
    <property type="term" value="P:sarcomere organization"/>
    <property type="evidence" value="ECO:0007669"/>
    <property type="project" value="TreeGrafter"/>
</dbReference>
<evidence type="ECO:0008006" key="8">
    <source>
        <dbReference type="Google" id="ProtNLM"/>
    </source>
</evidence>
<reference evidence="6" key="2">
    <citation type="submission" date="2025-09" db="UniProtKB">
        <authorList>
            <consortium name="Ensembl"/>
        </authorList>
    </citation>
    <scope>IDENTIFICATION</scope>
</reference>
<feature type="domain" description="Fibronectin type-III" evidence="5">
    <location>
        <begin position="963"/>
        <end position="1058"/>
    </location>
</feature>
<sequence length="1344" mass="148869">EPSISFVSRPRTNMALDQALSLNHVTGRPIPSLVWTKEGKELEDTAKMEIKTSDFHTTLINKDSLRRDGGTFTLTASNPGGFAKFIYNVKVLDRPGPPDSLTVTDVTAEKCVLNWLHPTHDGGAKIEYFIIQRRETSRLAWTNVATDLQANRFKVTKLLKGNEYIFRVMGVNKYGVGEPVESEPVICANPYVPSDPPQQPEVTIITKDSMVICWDRPEHDGGSRINTYIIERRDKTGLRWVKCNKRTVTDLRFKVSGLTPGHEYEFRVLAENNAGLSQPSPSSPFYKATDTIFQPGPPGNPRVLDTTKSSITLAWNKPVYDGGSEITGYVVETCLPDDDEWTIQTPKNGWTATSFTITNLKENQEYKINISATNCEGVGEPATVPGTPKAEERQVPPEIELGAELRKVVCIRACSTLRLFVPIRGRPAPEVKWSREHGESLDKANIEITPSFTTLQVDNVDRYDGGKYTVTIENASGSKTAFVNVRVLDTPGAPQNLIVKEVTKDSVSLVWDAPVIDGGSRVRNYIVEKRESTRKAYSTVCASCHKSSWKVGDLEEGKMYFFRILAENEYGIGLPVETLEPIKVSERPLPPGKVSLREVTSKSVTLTWEKPDHDGGSRITGYAVEMQGRGSEMWTQVMVVKTNEAHVSGLTQGEEYMFRISAINEKGVSDPRPLNVPVVAKDLVISPTFKLLFSTFSVLAGDDLKIDVPYAETTRVNAEATDKNLLLVIKEACRDDVGTYTVKLTNTAGEASTDISVIVLDKPGPPTGPIKLDEVTADSVILSWDPPQYDGGCTINNYIVEKRDTSTTNWQIVSATVARTTIKAARLKTGSEYQFRIAAENRYGKSSALLSDTIVAQYPFEVPSSPRSVVVQSTTKESMVVVWEKPNNDGGSKILGYHLELKERNNILWVKQNKQLIPETRFKVVGLEEGIEYEFRVYAENIVGLSKASKVSEIQVARDPCDRPGKPEAVIITRSQVTLRWTKPQYDGGIKITGYIIEKKEGAGRWMKASFTNITETEFVVTGLTEDQIYEFRIIAKNAAGVFSQPSDSTGAITAKDEVDPPRIDLEAKYSQAVVVNAGDTFKLEAAVCGKPVPTIHWLKEGQEITEAARLELKNTDFTACLVVKEAIRVDGGQYMLLVKNVGGEKSVNINVKVLDRPGAPEGPISIYGSTMRFNSEVTPDSIKITLRESVAGDSGRYDITASNSSGTTKSFVNIVVLDRPSAPLGPVELYDVTEDSVSLKWLPPAYDGGSPITNYIIQKRETTTANWIDVSSAVARCTMKIMKLTTGLEYQFRIRAENRYGISEHIDSPTVTVSLPYSKRFLIYFFFHVNLSFLLLILYTFTL</sequence>
<dbReference type="GO" id="GO:0031430">
    <property type="term" value="C:M band"/>
    <property type="evidence" value="ECO:0007669"/>
    <property type="project" value="TreeGrafter"/>
</dbReference>
<reference evidence="6" key="1">
    <citation type="submission" date="2025-08" db="UniProtKB">
        <authorList>
            <consortium name="Ensembl"/>
        </authorList>
    </citation>
    <scope>IDENTIFICATION</scope>
</reference>
<evidence type="ECO:0000256" key="1">
    <source>
        <dbReference type="ARBA" id="ARBA00022737"/>
    </source>
</evidence>
<feature type="domain" description="Fibronectin type-III" evidence="5">
    <location>
        <begin position="765"/>
        <end position="859"/>
    </location>
</feature>
<evidence type="ECO:0000256" key="3">
    <source>
        <dbReference type="SAM" id="Phobius"/>
    </source>
</evidence>
<proteinExistence type="predicted"/>
<evidence type="ECO:0000313" key="7">
    <source>
        <dbReference type="Proteomes" id="UP000261340"/>
    </source>
</evidence>
<dbReference type="Gene3D" id="2.60.40.10">
    <property type="entry name" value="Immunoglobulins"/>
    <property type="match status" value="14"/>
</dbReference>
<keyword evidence="2" id="KW-0393">Immunoglobulin domain</keyword>
<feature type="domain" description="Fibronectin type-III" evidence="5">
    <location>
        <begin position="297"/>
        <end position="393"/>
    </location>
</feature>
<dbReference type="PROSITE" id="PS50853">
    <property type="entry name" value="FN3"/>
    <property type="match status" value="9"/>
</dbReference>
<feature type="domain" description="Fibronectin type-III" evidence="5">
    <location>
        <begin position="493"/>
        <end position="587"/>
    </location>
</feature>
<evidence type="ECO:0000259" key="5">
    <source>
        <dbReference type="PROSITE" id="PS50853"/>
    </source>
</evidence>
<feature type="domain" description="Fibronectin type-III" evidence="5">
    <location>
        <begin position="1224"/>
        <end position="1317"/>
    </location>
</feature>
<evidence type="ECO:0000256" key="2">
    <source>
        <dbReference type="ARBA" id="ARBA00023319"/>
    </source>
</evidence>
<dbReference type="GO" id="GO:0008307">
    <property type="term" value="F:structural constituent of muscle"/>
    <property type="evidence" value="ECO:0007669"/>
    <property type="project" value="TreeGrafter"/>
</dbReference>
<dbReference type="FunFam" id="2.60.40.10:FF:000031">
    <property type="entry name" value="Myosin-binding protein C, slow type"/>
    <property type="match status" value="1"/>
</dbReference>
<dbReference type="SUPFAM" id="SSF49265">
    <property type="entry name" value="Fibronectin type III"/>
    <property type="match status" value="5"/>
</dbReference>
<keyword evidence="1" id="KW-0677">Repeat</keyword>
<evidence type="ECO:0000313" key="6">
    <source>
        <dbReference type="Ensembl" id="ENSACIP00000001179.1"/>
    </source>
</evidence>
<dbReference type="FunFam" id="2.60.40.10:FF:000073">
    <property type="entry name" value="titin isoform X1"/>
    <property type="match status" value="1"/>
</dbReference>
<name>A0A3Q0QPT3_AMPCI</name>
<dbReference type="SMART" id="SM00060">
    <property type="entry name" value="FN3"/>
    <property type="match status" value="9"/>
</dbReference>
<dbReference type="PANTHER" id="PTHR14340">
    <property type="entry name" value="MICROFIBRIL-ASSOCIATED GLYCOPROTEIN 3"/>
    <property type="match status" value="1"/>
</dbReference>
<dbReference type="FunFam" id="2.60.40.10:FF:000011">
    <property type="entry name" value="Titin b"/>
    <property type="match status" value="1"/>
</dbReference>
<dbReference type="PANTHER" id="PTHR14340:SF13">
    <property type="entry name" value="TITIN"/>
    <property type="match status" value="1"/>
</dbReference>
<feature type="domain" description="Fibronectin type-III" evidence="5">
    <location>
        <begin position="590"/>
        <end position="683"/>
    </location>
</feature>
<keyword evidence="3" id="KW-0812">Transmembrane</keyword>